<keyword evidence="5" id="KW-0106">Calcium</keyword>
<dbReference type="OrthoDB" id="103349at2759"/>
<dbReference type="PANTHER" id="PTHR42693:SF9">
    <property type="entry name" value="STERYL-SULFATASE"/>
    <property type="match status" value="1"/>
</dbReference>
<dbReference type="InterPro" id="IPR000917">
    <property type="entry name" value="Sulfatase_N"/>
</dbReference>
<dbReference type="AlphaFoldDB" id="A0A9B0T402"/>
<dbReference type="GeneID" id="102820709"/>
<protein>
    <submittedName>
        <fullName evidence="10">Steryl-sulfatase</fullName>
    </submittedName>
</protein>
<dbReference type="FunFam" id="1.10.287.550:FF:000002">
    <property type="entry name" value="Steroid sulfatase"/>
    <property type="match status" value="1"/>
</dbReference>
<feature type="signal peptide" evidence="7">
    <location>
        <begin position="1"/>
        <end position="16"/>
    </location>
</feature>
<evidence type="ECO:0000256" key="4">
    <source>
        <dbReference type="ARBA" id="ARBA00022801"/>
    </source>
</evidence>
<keyword evidence="7" id="KW-0732">Signal</keyword>
<dbReference type="Proteomes" id="UP000504623">
    <property type="component" value="Unplaced"/>
</dbReference>
<dbReference type="FunFam" id="3.30.1120.10:FF:000001">
    <property type="entry name" value="Arylsulfatase E"/>
    <property type="match status" value="1"/>
</dbReference>
<evidence type="ECO:0000256" key="1">
    <source>
        <dbReference type="ARBA" id="ARBA00001913"/>
    </source>
</evidence>
<dbReference type="Gene3D" id="1.10.287.550">
    <property type="entry name" value="Helix hairpin bin"/>
    <property type="match status" value="1"/>
</dbReference>
<dbReference type="PROSITE" id="PS00523">
    <property type="entry name" value="SULFATASE_1"/>
    <property type="match status" value="1"/>
</dbReference>
<dbReference type="InterPro" id="IPR017850">
    <property type="entry name" value="Alkaline_phosphatase_core_sf"/>
</dbReference>
<feature type="transmembrane region" description="Helical" evidence="6">
    <location>
        <begin position="210"/>
        <end position="232"/>
    </location>
</feature>
<keyword evidence="4" id="KW-0378">Hydrolase</keyword>
<evidence type="ECO:0000256" key="7">
    <source>
        <dbReference type="SAM" id="SignalP"/>
    </source>
</evidence>
<dbReference type="Pfam" id="PF00884">
    <property type="entry name" value="Sulfatase"/>
    <property type="match status" value="1"/>
</dbReference>
<dbReference type="GO" id="GO:0004065">
    <property type="term" value="F:arylsulfatase activity"/>
    <property type="evidence" value="ECO:0007669"/>
    <property type="project" value="TreeGrafter"/>
</dbReference>
<dbReference type="GO" id="GO:0005783">
    <property type="term" value="C:endoplasmic reticulum"/>
    <property type="evidence" value="ECO:0007669"/>
    <property type="project" value="UniProtKB-ARBA"/>
</dbReference>
<dbReference type="InterPro" id="IPR050738">
    <property type="entry name" value="Sulfatase"/>
</dbReference>
<evidence type="ECO:0000256" key="6">
    <source>
        <dbReference type="SAM" id="Phobius"/>
    </source>
</evidence>
<evidence type="ECO:0000256" key="3">
    <source>
        <dbReference type="ARBA" id="ARBA00022723"/>
    </source>
</evidence>
<dbReference type="FunFam" id="3.40.720.10:FF:000142">
    <property type="entry name" value="Predicted protein"/>
    <property type="match status" value="1"/>
</dbReference>
<proteinExistence type="inferred from homology"/>
<dbReference type="RefSeq" id="XP_006835711.1">
    <property type="nucleotide sequence ID" value="XM_006835648.1"/>
</dbReference>
<reference evidence="10" key="1">
    <citation type="submission" date="2025-08" db="UniProtKB">
        <authorList>
            <consortium name="RefSeq"/>
        </authorList>
    </citation>
    <scope>IDENTIFICATION</scope>
    <source>
        <tissue evidence="10">Spleen</tissue>
    </source>
</reference>
<feature type="chain" id="PRO_5038963112" evidence="7">
    <location>
        <begin position="17"/>
        <end position="578"/>
    </location>
</feature>
<feature type="domain" description="Sulfatase N-terminal" evidence="8">
    <location>
        <begin position="22"/>
        <end position="407"/>
    </location>
</feature>
<accession>A0A9B0T402</accession>
<organism evidence="9 10">
    <name type="scientific">Chrysochloris asiatica</name>
    <name type="common">Cape golden mole</name>
    <dbReference type="NCBI Taxonomy" id="185453"/>
    <lineage>
        <taxon>Eukaryota</taxon>
        <taxon>Metazoa</taxon>
        <taxon>Chordata</taxon>
        <taxon>Craniata</taxon>
        <taxon>Vertebrata</taxon>
        <taxon>Euteleostomi</taxon>
        <taxon>Mammalia</taxon>
        <taxon>Eutheria</taxon>
        <taxon>Afrotheria</taxon>
        <taxon>Chrysochloridae</taxon>
        <taxon>Chrysochlorinae</taxon>
        <taxon>Chrysochloris</taxon>
    </lineage>
</organism>
<keyword evidence="6" id="KW-1133">Transmembrane helix</keyword>
<evidence type="ECO:0000256" key="2">
    <source>
        <dbReference type="ARBA" id="ARBA00008779"/>
    </source>
</evidence>
<dbReference type="Pfam" id="PF14707">
    <property type="entry name" value="Sulfatase_C"/>
    <property type="match status" value="1"/>
</dbReference>
<evidence type="ECO:0000313" key="10">
    <source>
        <dbReference type="RefSeq" id="XP_006835711.1"/>
    </source>
</evidence>
<evidence type="ECO:0000256" key="5">
    <source>
        <dbReference type="ARBA" id="ARBA00022837"/>
    </source>
</evidence>
<dbReference type="SUPFAM" id="SSF53649">
    <property type="entry name" value="Alkaline phosphatase-like"/>
    <property type="match status" value="1"/>
</dbReference>
<dbReference type="Gene3D" id="3.30.1120.10">
    <property type="match status" value="1"/>
</dbReference>
<dbReference type="Gene3D" id="3.40.720.10">
    <property type="entry name" value="Alkaline Phosphatase, subunit A"/>
    <property type="match status" value="1"/>
</dbReference>
<dbReference type="CDD" id="cd16159">
    <property type="entry name" value="ES"/>
    <property type="match status" value="1"/>
</dbReference>
<dbReference type="PANTHER" id="PTHR42693">
    <property type="entry name" value="ARYLSULFATASE FAMILY MEMBER"/>
    <property type="match status" value="1"/>
</dbReference>
<dbReference type="InterPro" id="IPR024607">
    <property type="entry name" value="Sulfatase_CS"/>
</dbReference>
<keyword evidence="9" id="KW-1185">Reference proteome</keyword>
<sequence length="578" mass="64219">MMTLFLLLLFVCGALSRPEPRPNFVLVMADDLGIGDPGCYGNKTLRTPNIDRLARGGVKLTQHLAAAPLCTPSRAAFMTGRYPVRSGMTSRSRVGVFLFSASSGGLPTSEITFSRLLKNQGYSTALIGKWHLGMNCNSKVDFCHHPVNHGFDYFYGLPVTNLRDCKPGEGSVFTSGFRLLVFLPLQAIGVALLTLEVLKYLGVLRVPHAVFLGLVLLAAAILGLLVCFLHYFRPLNCFLMRNHEVVQQPMSYDNLTQRLTAEAVQFIQRNADTPFLLVLSYLHVHTALFSSQDFAGKSQHGAYGDAAEEMDWSVGQVLNVLDELKLANNTLVYFSSDHGAHVEEVSTKGELHGGSNGIFKGGKANNWEGGIRVPGILRWPGVIQAGQEIHEPTSNMDIFPTVVTLAGSPLPEDRVIDGRDLMPLLQGRSQRSDHEFLFHYCNSYLNAVRWHPRNSTSIWKAFFFTPKFTPDGANGCYSTHVCFCHGHFVTLHHPPLLFDISKDPQERNPLTPETEPRFLDILQVMHEAIDGHKKTLTVVPDQLSFGNLVWKPWLQLCCSSSGLSCQCDKERQERTVTH</sequence>
<evidence type="ECO:0000259" key="8">
    <source>
        <dbReference type="Pfam" id="PF00884"/>
    </source>
</evidence>
<comment type="cofactor">
    <cofactor evidence="1">
        <name>Ca(2+)</name>
        <dbReference type="ChEBI" id="CHEBI:29108"/>
    </cofactor>
</comment>
<dbReference type="PROSITE" id="PS00149">
    <property type="entry name" value="SULFATASE_2"/>
    <property type="match status" value="1"/>
</dbReference>
<dbReference type="CTD" id="412"/>
<keyword evidence="6" id="KW-0812">Transmembrane</keyword>
<comment type="similarity">
    <text evidence="2">Belongs to the sulfatase family.</text>
</comment>
<dbReference type="GO" id="GO:0046872">
    <property type="term" value="F:metal ion binding"/>
    <property type="evidence" value="ECO:0007669"/>
    <property type="project" value="UniProtKB-KW"/>
</dbReference>
<keyword evidence="3" id="KW-0479">Metal-binding</keyword>
<gene>
    <name evidence="10" type="primary">STS</name>
</gene>
<evidence type="ECO:0000313" key="9">
    <source>
        <dbReference type="Proteomes" id="UP000504623"/>
    </source>
</evidence>
<feature type="transmembrane region" description="Helical" evidence="6">
    <location>
        <begin position="179"/>
        <end position="198"/>
    </location>
</feature>
<name>A0A9B0T402_CHRAS</name>
<keyword evidence="6" id="KW-0472">Membrane</keyword>